<dbReference type="Pfam" id="PF00656">
    <property type="entry name" value="Peptidase_C14"/>
    <property type="match status" value="1"/>
</dbReference>
<dbReference type="Gene3D" id="3.40.50.1460">
    <property type="match status" value="1"/>
</dbReference>
<dbReference type="GO" id="GO:0005737">
    <property type="term" value="C:cytoplasm"/>
    <property type="evidence" value="ECO:0007669"/>
    <property type="project" value="UniProtKB-ARBA"/>
</dbReference>
<dbReference type="SMART" id="SM00115">
    <property type="entry name" value="CASc"/>
    <property type="match status" value="1"/>
</dbReference>
<evidence type="ECO:0000313" key="4">
    <source>
        <dbReference type="Ensembl" id="ENSCCEP00000026493.1"/>
    </source>
</evidence>
<keyword evidence="2" id="KW-0053">Apoptosis</keyword>
<dbReference type="GO" id="GO:0043067">
    <property type="term" value="P:regulation of programmed cell death"/>
    <property type="evidence" value="ECO:0007669"/>
    <property type="project" value="UniProtKB-ARBA"/>
</dbReference>
<dbReference type="PANTHER" id="PTHR48169">
    <property type="entry name" value="DED DOMAIN-CONTAINING PROTEIN"/>
    <property type="match status" value="1"/>
</dbReference>
<feature type="domain" description="Caspase family p20" evidence="3">
    <location>
        <begin position="52"/>
        <end position="157"/>
    </location>
</feature>
<proteinExistence type="inferred from homology"/>
<comment type="similarity">
    <text evidence="1">Belongs to the peptidase C14A family.</text>
</comment>
<dbReference type="InterPro" id="IPR001309">
    <property type="entry name" value="Pept_C14_p20"/>
</dbReference>
<accession>A0A8C0VUH2</accession>
<dbReference type="GO" id="GO:0006508">
    <property type="term" value="P:proteolysis"/>
    <property type="evidence" value="ECO:0007669"/>
    <property type="project" value="InterPro"/>
</dbReference>
<dbReference type="InterPro" id="IPR011600">
    <property type="entry name" value="Pept_C14_caspase"/>
</dbReference>
<evidence type="ECO:0000313" key="5">
    <source>
        <dbReference type="Proteomes" id="UP000694410"/>
    </source>
</evidence>
<evidence type="ECO:0000256" key="1">
    <source>
        <dbReference type="ARBA" id="ARBA00010134"/>
    </source>
</evidence>
<evidence type="ECO:0000256" key="2">
    <source>
        <dbReference type="ARBA" id="ARBA00022703"/>
    </source>
</evidence>
<name>A0A8C0VUH2_CYACU</name>
<dbReference type="InterPro" id="IPR016129">
    <property type="entry name" value="Caspase_his_AS"/>
</dbReference>
<protein>
    <recommendedName>
        <fullName evidence="3">Caspase family p20 domain-containing protein</fullName>
    </recommendedName>
</protein>
<reference evidence="4" key="2">
    <citation type="submission" date="2025-09" db="UniProtKB">
        <authorList>
            <consortium name="Ensembl"/>
        </authorList>
    </citation>
    <scope>IDENTIFICATION</scope>
</reference>
<dbReference type="AlphaFoldDB" id="A0A8C0VUH2"/>
<dbReference type="PROSITE" id="PS01121">
    <property type="entry name" value="CASPASE_HIS"/>
    <property type="match status" value="1"/>
</dbReference>
<keyword evidence="5" id="KW-1185">Reference proteome</keyword>
<dbReference type="Proteomes" id="UP000694410">
    <property type="component" value="Unplaced"/>
</dbReference>
<dbReference type="InterPro" id="IPR015917">
    <property type="entry name" value="Pept_C14A"/>
</dbReference>
<sequence>MGFVCADVRHSFCRSVTGSCAGSARHLRPSHPSTTRDSGHSLLEAYKMTSRPCGVCLILNNHNFAKAREGVLEHKHMKDRNGTDVDAAALRNVFTKLHFRVEEYRDLTAEGIRKTVKSFQSKDHEDKDCFVCCILSHGKKGIIYGTVKIYIKTKKLFLFRSLATTFS</sequence>
<dbReference type="PROSITE" id="PS50208">
    <property type="entry name" value="CASPASE_P20"/>
    <property type="match status" value="1"/>
</dbReference>
<reference evidence="4" key="1">
    <citation type="submission" date="2025-08" db="UniProtKB">
        <authorList>
            <consortium name="Ensembl"/>
        </authorList>
    </citation>
    <scope>IDENTIFICATION</scope>
</reference>
<dbReference type="GO" id="GO:0004197">
    <property type="term" value="F:cysteine-type endopeptidase activity"/>
    <property type="evidence" value="ECO:0007669"/>
    <property type="project" value="InterPro"/>
</dbReference>
<evidence type="ECO:0000259" key="3">
    <source>
        <dbReference type="PROSITE" id="PS50208"/>
    </source>
</evidence>
<dbReference type="PANTHER" id="PTHR48169:SF7">
    <property type="entry name" value="CASPASE 10"/>
    <property type="match status" value="1"/>
</dbReference>
<organism evidence="4 5">
    <name type="scientific">Cyanistes caeruleus</name>
    <name type="common">Eurasian blue tit</name>
    <name type="synonym">Parus caeruleus</name>
    <dbReference type="NCBI Taxonomy" id="156563"/>
    <lineage>
        <taxon>Eukaryota</taxon>
        <taxon>Metazoa</taxon>
        <taxon>Chordata</taxon>
        <taxon>Craniata</taxon>
        <taxon>Vertebrata</taxon>
        <taxon>Euteleostomi</taxon>
        <taxon>Archelosauria</taxon>
        <taxon>Archosauria</taxon>
        <taxon>Dinosauria</taxon>
        <taxon>Saurischia</taxon>
        <taxon>Theropoda</taxon>
        <taxon>Coelurosauria</taxon>
        <taxon>Aves</taxon>
        <taxon>Neognathae</taxon>
        <taxon>Neoaves</taxon>
        <taxon>Telluraves</taxon>
        <taxon>Australaves</taxon>
        <taxon>Passeriformes</taxon>
        <taxon>Paridae</taxon>
        <taxon>Cyanistes</taxon>
    </lineage>
</organism>
<dbReference type="InterPro" id="IPR029030">
    <property type="entry name" value="Caspase-like_dom_sf"/>
</dbReference>
<dbReference type="GO" id="GO:0006915">
    <property type="term" value="P:apoptotic process"/>
    <property type="evidence" value="ECO:0007669"/>
    <property type="project" value="UniProtKB-KW"/>
</dbReference>
<dbReference type="SUPFAM" id="SSF52129">
    <property type="entry name" value="Caspase-like"/>
    <property type="match status" value="1"/>
</dbReference>
<dbReference type="Ensembl" id="ENSCCET00000039380.1">
    <property type="protein sequence ID" value="ENSCCEP00000026493.1"/>
    <property type="gene ID" value="ENSCCEG00000023251.1"/>
</dbReference>